<dbReference type="InterPro" id="IPR003153">
    <property type="entry name" value="Adaptor_Cbl_N_hlx"/>
</dbReference>
<evidence type="ECO:0000256" key="8">
    <source>
        <dbReference type="ARBA" id="ARBA00022837"/>
    </source>
</evidence>
<protein>
    <recommendedName>
        <fullName evidence="12">E3 ubiquitin-protein ligase CBL</fullName>
        <ecNumber evidence="12">2.3.2.27</ecNumber>
    </recommendedName>
</protein>
<feature type="domain" description="Cbl-PTB" evidence="15">
    <location>
        <begin position="10"/>
        <end position="316"/>
    </location>
</feature>
<dbReference type="Proteomes" id="UP001190640">
    <property type="component" value="Chromosome 15"/>
</dbReference>
<dbReference type="Gene3D" id="3.30.40.10">
    <property type="entry name" value="Zinc/RING finger domain, C3HC4 (zinc finger)"/>
    <property type="match status" value="1"/>
</dbReference>
<keyword evidence="9" id="KW-0832">Ubl conjugation</keyword>
<evidence type="ECO:0000259" key="14">
    <source>
        <dbReference type="PROSITE" id="PS50089"/>
    </source>
</evidence>
<dbReference type="SUPFAM" id="SSF57850">
    <property type="entry name" value="RING/U-box"/>
    <property type="match status" value="1"/>
</dbReference>
<dbReference type="PROSITE" id="PS00518">
    <property type="entry name" value="ZF_RING_1"/>
    <property type="match status" value="1"/>
</dbReference>
<dbReference type="InterPro" id="IPR017907">
    <property type="entry name" value="Znf_RING_CS"/>
</dbReference>
<evidence type="ECO:0000256" key="2">
    <source>
        <dbReference type="ARBA" id="ARBA00022553"/>
    </source>
</evidence>
<dbReference type="CTD" id="23624"/>
<dbReference type="InterPro" id="IPR024159">
    <property type="entry name" value="Cbl_PTB"/>
</dbReference>
<dbReference type="GO" id="GO:0045121">
    <property type="term" value="C:membrane raft"/>
    <property type="evidence" value="ECO:0007669"/>
    <property type="project" value="TreeGrafter"/>
</dbReference>
<dbReference type="InterPro" id="IPR001841">
    <property type="entry name" value="Znf_RING"/>
</dbReference>
<dbReference type="Pfam" id="PF02761">
    <property type="entry name" value="Cbl_N2"/>
    <property type="match status" value="1"/>
</dbReference>
<keyword evidence="6 12" id="KW-0833">Ubl conjugation pathway</keyword>
<reference evidence="17 18" key="1">
    <citation type="submission" date="2025-04" db="UniProtKB">
        <authorList>
            <consortium name="RefSeq"/>
        </authorList>
    </citation>
    <scope>IDENTIFICATION</scope>
    <source>
        <tissue evidence="17 18">Blood</tissue>
    </source>
</reference>
<dbReference type="GO" id="GO:0007166">
    <property type="term" value="P:cell surface receptor signaling pathway"/>
    <property type="evidence" value="ECO:0007669"/>
    <property type="project" value="InterPro"/>
</dbReference>
<evidence type="ECO:0000256" key="10">
    <source>
        <dbReference type="ARBA" id="ARBA00023036"/>
    </source>
</evidence>
<dbReference type="SUPFAM" id="SSF47668">
    <property type="entry name" value="N-terminal domain of cbl (N-cbl)"/>
    <property type="match status" value="1"/>
</dbReference>
<dbReference type="FunFam" id="3.30.40.10:FF:000015">
    <property type="entry name" value="E3 ubiquitin-protein ligase CBL"/>
    <property type="match status" value="1"/>
</dbReference>
<feature type="compositionally biased region" description="Low complexity" evidence="13">
    <location>
        <begin position="503"/>
        <end position="514"/>
    </location>
</feature>
<comment type="pathway">
    <text evidence="12">Protein modification; protein ubiquitination.</text>
</comment>
<evidence type="ECO:0000256" key="7">
    <source>
        <dbReference type="ARBA" id="ARBA00022833"/>
    </source>
</evidence>
<dbReference type="FunFam" id="3.30.505.10:FF:000007">
    <property type="entry name" value="E3 ubiquitin-protein ligase CBL"/>
    <property type="match status" value="1"/>
</dbReference>
<comment type="domain">
    <text evidence="12">The N-terminus is composed of the phosphotyrosine binding (PTB) domain, a short linker region and the RING-type zinc finger. The PTB domain, which is also called TKB (tyrosine kinase binding) domain, is composed of three different subdomains: a four-helix bundle (4H), a calcium-binding EF hand and a divergent SH2 domain.</text>
</comment>
<gene>
    <name evidence="17 18" type="primary">CBLC</name>
</gene>
<dbReference type="GO" id="GO:0023051">
    <property type="term" value="P:regulation of signaling"/>
    <property type="evidence" value="ECO:0007669"/>
    <property type="project" value="InterPro"/>
</dbReference>
<evidence type="ECO:0000256" key="3">
    <source>
        <dbReference type="ARBA" id="ARBA00022679"/>
    </source>
</evidence>
<dbReference type="PANTHER" id="PTHR23007">
    <property type="entry name" value="CBL"/>
    <property type="match status" value="1"/>
</dbReference>
<evidence type="ECO:0000256" key="12">
    <source>
        <dbReference type="RuleBase" id="RU367001"/>
    </source>
</evidence>
<dbReference type="GO" id="GO:0030971">
    <property type="term" value="F:receptor tyrosine kinase binding"/>
    <property type="evidence" value="ECO:0007669"/>
    <property type="project" value="TreeGrafter"/>
</dbReference>
<feature type="compositionally biased region" description="Polar residues" evidence="13">
    <location>
        <begin position="471"/>
        <end position="481"/>
    </location>
</feature>
<dbReference type="CDD" id="cd09920">
    <property type="entry name" value="SH2_Cbl-b_TKB"/>
    <property type="match status" value="1"/>
</dbReference>
<evidence type="ECO:0000256" key="11">
    <source>
        <dbReference type="PROSITE-ProRule" id="PRU00175"/>
    </source>
</evidence>
<organism evidence="16 17">
    <name type="scientific">Eublepharis macularius</name>
    <name type="common">Leopard gecko</name>
    <name type="synonym">Cyrtodactylus macularius</name>
    <dbReference type="NCBI Taxonomy" id="481883"/>
    <lineage>
        <taxon>Eukaryota</taxon>
        <taxon>Metazoa</taxon>
        <taxon>Chordata</taxon>
        <taxon>Craniata</taxon>
        <taxon>Vertebrata</taxon>
        <taxon>Euteleostomi</taxon>
        <taxon>Lepidosauria</taxon>
        <taxon>Squamata</taxon>
        <taxon>Bifurcata</taxon>
        <taxon>Gekkota</taxon>
        <taxon>Eublepharidae</taxon>
        <taxon>Eublepharinae</taxon>
        <taxon>Eublepharis</taxon>
    </lineage>
</organism>
<keyword evidence="8 12" id="KW-0106">Calcium</keyword>
<dbReference type="GO" id="GO:0008270">
    <property type="term" value="F:zinc ion binding"/>
    <property type="evidence" value="ECO:0007669"/>
    <property type="project" value="UniProtKB-KW"/>
</dbReference>
<keyword evidence="2" id="KW-0597">Phosphoprotein</keyword>
<dbReference type="SUPFAM" id="SSF55550">
    <property type="entry name" value="SH2 domain"/>
    <property type="match status" value="1"/>
</dbReference>
<dbReference type="InterPro" id="IPR036537">
    <property type="entry name" value="Adaptor_Cbl_N_dom_sf"/>
</dbReference>
<dbReference type="AlphaFoldDB" id="A0AA97KFZ1"/>
<evidence type="ECO:0000313" key="16">
    <source>
        <dbReference type="Proteomes" id="UP001190640"/>
    </source>
</evidence>
<dbReference type="PANTHER" id="PTHR23007:SF12">
    <property type="entry name" value="E3 UBIQUITIN-PROTEIN LIGASE CBL-C"/>
    <property type="match status" value="1"/>
</dbReference>
<dbReference type="Gene3D" id="3.30.505.10">
    <property type="entry name" value="SH2 domain"/>
    <property type="match status" value="1"/>
</dbReference>
<dbReference type="RefSeq" id="XP_054855207.1">
    <property type="nucleotide sequence ID" value="XM_054999232.1"/>
</dbReference>
<evidence type="ECO:0000256" key="13">
    <source>
        <dbReference type="SAM" id="MobiDB-lite"/>
    </source>
</evidence>
<keyword evidence="10" id="KW-0729">SH3-binding</keyword>
<dbReference type="Pfam" id="PF13920">
    <property type="entry name" value="zf-C3HC4_3"/>
    <property type="match status" value="1"/>
</dbReference>
<keyword evidence="4 12" id="KW-0479">Metal-binding</keyword>
<comment type="function">
    <text evidence="12">E3 ubiquitin-protein ligase which accepts ubiquitin from specific E2 ubiquitin-conjugating enzymes, and transfers it to substrates, generally promoting their degradation by the proteasome.</text>
</comment>
<keyword evidence="7 12" id="KW-0862">Zinc</keyword>
<keyword evidence="5 11" id="KW-0863">Zinc-finger</keyword>
<dbReference type="GO" id="GO:0005509">
    <property type="term" value="F:calcium ion binding"/>
    <property type="evidence" value="ECO:0007669"/>
    <property type="project" value="UniProtKB-UniRule"/>
</dbReference>
<sequence length="520" mass="59033">MAAPLLGPTRIPRWISAHRSLDKALQGLAKLQQLVSQPQLGLRNSPPYLPHILPQTHQHLRLIREQSWTCGAQLWEGGYFHVFLSNLLEKIKQATRLFKRDKDEIFQEGSASRRNLTKLSLIFSHMLAELQALFPEGRDHGCTYKLNKPEAQIFWRETWEGRSLVSWSEFQEGLHRVHPIDPGPMAIALRSTIDLTCNGHISVFEFDIFTRLFQPWSTLLKNWTYLAVTHPGYMAFLTYDEVKERLQAYASKPGSYIFRLSCTRLGEWAIGYVTDKGNILQTIPQNKPLFQALIDGHKEGFYLYPDGKNINPDLTELMEASSQSRIQISQEQFELYCQVGSTFQLCKICAENDKDVRIQPCGHLLCHSCLSTWQLSEAHTCPFCRCKIWGHEDILIDPYKEENPGLEEEDDEGDLEDVESVLQQLALMRKGSGVQSPISSPHLDAELQTPPVPPRVSRPQQPNNSPLPNPAYQTASSTHHWLQQRPLPNLPQESPHSSVPWDAAAAPLFAGGLPEPEQPS</sequence>
<dbReference type="GO" id="GO:0001784">
    <property type="term" value="F:phosphotyrosine residue binding"/>
    <property type="evidence" value="ECO:0007669"/>
    <property type="project" value="UniProtKB-UniRule"/>
</dbReference>
<feature type="compositionally biased region" description="Low complexity" evidence="13">
    <location>
        <begin position="457"/>
        <end position="466"/>
    </location>
</feature>
<dbReference type="SUPFAM" id="SSF47473">
    <property type="entry name" value="EF-hand"/>
    <property type="match status" value="1"/>
</dbReference>
<dbReference type="InterPro" id="IPR014741">
    <property type="entry name" value="Adaptor_Cbl_EF_hand-like"/>
</dbReference>
<evidence type="ECO:0000313" key="18">
    <source>
        <dbReference type="RefSeq" id="XP_054855208.1"/>
    </source>
</evidence>
<dbReference type="RefSeq" id="XP_054855208.1">
    <property type="nucleotide sequence ID" value="XM_054999233.1"/>
</dbReference>
<evidence type="ECO:0000313" key="17">
    <source>
        <dbReference type="RefSeq" id="XP_054855207.1"/>
    </source>
</evidence>
<dbReference type="GO" id="GO:0017124">
    <property type="term" value="F:SH3 domain binding"/>
    <property type="evidence" value="ECO:0007669"/>
    <property type="project" value="UniProtKB-KW"/>
</dbReference>
<dbReference type="Gene3D" id="1.20.930.20">
    <property type="entry name" value="Adaptor protein Cbl, N-terminal domain"/>
    <property type="match status" value="1"/>
</dbReference>
<evidence type="ECO:0000256" key="6">
    <source>
        <dbReference type="ARBA" id="ARBA00022786"/>
    </source>
</evidence>
<proteinExistence type="predicted"/>
<dbReference type="InterPro" id="IPR013083">
    <property type="entry name" value="Znf_RING/FYVE/PHD"/>
</dbReference>
<dbReference type="InterPro" id="IPR011992">
    <property type="entry name" value="EF-hand-dom_pair"/>
</dbReference>
<dbReference type="PROSITE" id="PS50089">
    <property type="entry name" value="ZF_RING_2"/>
    <property type="match status" value="1"/>
</dbReference>
<dbReference type="Pfam" id="PF02262">
    <property type="entry name" value="Cbl_N"/>
    <property type="match status" value="1"/>
</dbReference>
<dbReference type="PROSITE" id="PS51506">
    <property type="entry name" value="CBL_PTB"/>
    <property type="match status" value="1"/>
</dbReference>
<evidence type="ECO:0000256" key="4">
    <source>
        <dbReference type="ARBA" id="ARBA00022723"/>
    </source>
</evidence>
<keyword evidence="16" id="KW-1185">Reference proteome</keyword>
<dbReference type="GeneID" id="129343170"/>
<evidence type="ECO:0000256" key="1">
    <source>
        <dbReference type="ARBA" id="ARBA00000900"/>
    </source>
</evidence>
<dbReference type="InterPro" id="IPR036860">
    <property type="entry name" value="SH2_dom_sf"/>
</dbReference>
<dbReference type="GO" id="GO:0061630">
    <property type="term" value="F:ubiquitin protein ligase activity"/>
    <property type="evidence" value="ECO:0007669"/>
    <property type="project" value="UniProtKB-EC"/>
</dbReference>
<dbReference type="KEGG" id="emc:129343170"/>
<dbReference type="FunFam" id="1.10.238.10:FF:000182">
    <property type="entry name" value="E3 ubiquitin-protein ligase CBL-C"/>
    <property type="match status" value="1"/>
</dbReference>
<evidence type="ECO:0000259" key="15">
    <source>
        <dbReference type="PROSITE" id="PS51506"/>
    </source>
</evidence>
<dbReference type="SMART" id="SM00184">
    <property type="entry name" value="RING"/>
    <property type="match status" value="1"/>
</dbReference>
<dbReference type="InterPro" id="IPR024162">
    <property type="entry name" value="Adaptor_Cbl"/>
</dbReference>
<accession>A0AA97KFZ1</accession>
<name>A0AA97KFZ1_EUBMA</name>
<dbReference type="Gene3D" id="1.10.238.10">
    <property type="entry name" value="EF-hand"/>
    <property type="match status" value="1"/>
</dbReference>
<evidence type="ECO:0000256" key="5">
    <source>
        <dbReference type="ARBA" id="ARBA00022771"/>
    </source>
</evidence>
<evidence type="ECO:0000256" key="9">
    <source>
        <dbReference type="ARBA" id="ARBA00022843"/>
    </source>
</evidence>
<dbReference type="Pfam" id="PF02762">
    <property type="entry name" value="Cbl_N3"/>
    <property type="match status" value="1"/>
</dbReference>
<keyword evidence="3 12" id="KW-0808">Transferase</keyword>
<feature type="domain" description="RING-type" evidence="14">
    <location>
        <begin position="346"/>
        <end position="385"/>
    </location>
</feature>
<comment type="catalytic activity">
    <reaction evidence="1 12">
        <text>S-ubiquitinyl-[E2 ubiquitin-conjugating enzyme]-L-cysteine + [acceptor protein]-L-lysine = [E2 ubiquitin-conjugating enzyme]-L-cysteine + N(6)-ubiquitinyl-[acceptor protein]-L-lysine.</text>
        <dbReference type="EC" id="2.3.2.27"/>
    </reaction>
</comment>
<feature type="region of interest" description="Disordered" evidence="13">
    <location>
        <begin position="433"/>
        <end position="520"/>
    </location>
</feature>
<dbReference type="GO" id="GO:0005886">
    <property type="term" value="C:plasma membrane"/>
    <property type="evidence" value="ECO:0007669"/>
    <property type="project" value="TreeGrafter"/>
</dbReference>
<dbReference type="InterPro" id="IPR014742">
    <property type="entry name" value="Adaptor_Cbl_SH2-like"/>
</dbReference>
<dbReference type="EC" id="2.3.2.27" evidence="12"/>